<evidence type="ECO:0000313" key="6">
    <source>
        <dbReference type="Proteomes" id="UP000238338"/>
    </source>
</evidence>
<dbReference type="SUPFAM" id="SSF46894">
    <property type="entry name" value="C-terminal effector domain of the bipartite response regulators"/>
    <property type="match status" value="1"/>
</dbReference>
<dbReference type="PROSITE" id="PS50043">
    <property type="entry name" value="HTH_LUXR_2"/>
    <property type="match status" value="1"/>
</dbReference>
<dbReference type="InterPro" id="IPR005143">
    <property type="entry name" value="TF_LuxR_autoind-bd_dom"/>
</dbReference>
<keyword evidence="2" id="KW-0238">DNA-binding</keyword>
<reference evidence="5 6" key="1">
    <citation type="submission" date="2018-02" db="EMBL/GenBank/DDBJ databases">
        <title>Genomic Encyclopedia of Archaeal and Bacterial Type Strains, Phase II (KMG-II): from individual species to whole genera.</title>
        <authorList>
            <person name="Goeker M."/>
        </authorList>
    </citation>
    <scope>NUCLEOTIDE SEQUENCE [LARGE SCALE GENOMIC DNA]</scope>
    <source>
        <strain evidence="5 6">DSM 18921</strain>
    </source>
</reference>
<dbReference type="Gene3D" id="1.10.10.10">
    <property type="entry name" value="Winged helix-like DNA-binding domain superfamily/Winged helix DNA-binding domain"/>
    <property type="match status" value="1"/>
</dbReference>
<evidence type="ECO:0000256" key="3">
    <source>
        <dbReference type="ARBA" id="ARBA00023163"/>
    </source>
</evidence>
<dbReference type="CDD" id="cd06170">
    <property type="entry name" value="LuxR_C_like"/>
    <property type="match status" value="1"/>
</dbReference>
<dbReference type="OrthoDB" id="3679796at2"/>
<sequence>MTEISPLIPHMERVLEAKTIQEIWALHLAKMAEYGFDRLLYGFTRFRTAQTQFGSAEDLLMLSNHDEAYIDAFVRSGLYNHAPMVRWALENEGPASWRLLQQVVAMGDLTQTERKVVELNQKFGVTAGYSISFRDMSVRAKGAIGLCARRDVTQDAVEEVWAEHGREITVANNLVHLKLTSMPFASSRRALTPRQREALEWVGDGKTMQDIATIMGLTPATVEKHLRLAREALDVDTTAQAVLKASYQNQIFIEAN</sequence>
<dbReference type="InterPro" id="IPR036693">
    <property type="entry name" value="TF_LuxR_autoind-bd_dom_sf"/>
</dbReference>
<dbReference type="SMART" id="SM00421">
    <property type="entry name" value="HTH_LUXR"/>
    <property type="match status" value="1"/>
</dbReference>
<evidence type="ECO:0000256" key="2">
    <source>
        <dbReference type="ARBA" id="ARBA00023125"/>
    </source>
</evidence>
<dbReference type="Pfam" id="PF08281">
    <property type="entry name" value="Sigma70_r4_2"/>
    <property type="match status" value="1"/>
</dbReference>
<dbReference type="SUPFAM" id="SSF75516">
    <property type="entry name" value="Pheromone-binding domain of LuxR-like quorum-sensing transcription factors"/>
    <property type="match status" value="1"/>
</dbReference>
<evidence type="ECO:0000259" key="4">
    <source>
        <dbReference type="PROSITE" id="PS50043"/>
    </source>
</evidence>
<protein>
    <submittedName>
        <fullName evidence="5">LuxR family transcriptional regulator</fullName>
    </submittedName>
</protein>
<dbReference type="EMBL" id="PVEP01000001">
    <property type="protein sequence ID" value="PQV58496.1"/>
    <property type="molecule type" value="Genomic_DNA"/>
</dbReference>
<dbReference type="InterPro" id="IPR013249">
    <property type="entry name" value="RNA_pol_sigma70_r4_t2"/>
</dbReference>
<dbReference type="AlphaFoldDB" id="A0A2S8SCG3"/>
<dbReference type="InterPro" id="IPR000792">
    <property type="entry name" value="Tscrpt_reg_LuxR_C"/>
</dbReference>
<feature type="domain" description="HTH luxR-type" evidence="4">
    <location>
        <begin position="184"/>
        <end position="249"/>
    </location>
</feature>
<dbReference type="PANTHER" id="PTHR44688">
    <property type="entry name" value="DNA-BINDING TRANSCRIPTIONAL ACTIVATOR DEVR_DOSR"/>
    <property type="match status" value="1"/>
</dbReference>
<comment type="caution">
    <text evidence="5">The sequence shown here is derived from an EMBL/GenBank/DDBJ whole genome shotgun (WGS) entry which is preliminary data.</text>
</comment>
<accession>A0A2S8SCG3</accession>
<dbReference type="Gene3D" id="3.30.450.80">
    <property type="entry name" value="Transcription factor LuxR-like, autoinducer-binding domain"/>
    <property type="match status" value="1"/>
</dbReference>
<gene>
    <name evidence="5" type="ORF">LX70_00308</name>
</gene>
<dbReference type="GO" id="GO:0006352">
    <property type="term" value="P:DNA-templated transcription initiation"/>
    <property type="evidence" value="ECO:0007669"/>
    <property type="project" value="InterPro"/>
</dbReference>
<organism evidence="5 6">
    <name type="scientific">Albidovulum denitrificans</name>
    <dbReference type="NCBI Taxonomy" id="404881"/>
    <lineage>
        <taxon>Bacteria</taxon>
        <taxon>Pseudomonadati</taxon>
        <taxon>Pseudomonadota</taxon>
        <taxon>Alphaproteobacteria</taxon>
        <taxon>Rhodobacterales</taxon>
        <taxon>Paracoccaceae</taxon>
        <taxon>Albidovulum</taxon>
    </lineage>
</organism>
<proteinExistence type="predicted"/>
<name>A0A2S8SCG3_9RHOB</name>
<dbReference type="GO" id="GO:0003677">
    <property type="term" value="F:DNA binding"/>
    <property type="evidence" value="ECO:0007669"/>
    <property type="project" value="UniProtKB-KW"/>
</dbReference>
<dbReference type="Pfam" id="PF03472">
    <property type="entry name" value="Autoind_bind"/>
    <property type="match status" value="1"/>
</dbReference>
<evidence type="ECO:0000313" key="5">
    <source>
        <dbReference type="EMBL" id="PQV58496.1"/>
    </source>
</evidence>
<keyword evidence="3" id="KW-0804">Transcription</keyword>
<dbReference type="PANTHER" id="PTHR44688:SF16">
    <property type="entry name" value="DNA-BINDING TRANSCRIPTIONAL ACTIVATOR DEVR_DOSR"/>
    <property type="match status" value="1"/>
</dbReference>
<dbReference type="RefSeq" id="WP_105512771.1">
    <property type="nucleotide sequence ID" value="NZ_PVEP01000001.1"/>
</dbReference>
<keyword evidence="6" id="KW-1185">Reference proteome</keyword>
<dbReference type="InterPro" id="IPR036388">
    <property type="entry name" value="WH-like_DNA-bd_sf"/>
</dbReference>
<dbReference type="PRINTS" id="PR00038">
    <property type="entry name" value="HTHLUXR"/>
</dbReference>
<evidence type="ECO:0000256" key="1">
    <source>
        <dbReference type="ARBA" id="ARBA00023015"/>
    </source>
</evidence>
<keyword evidence="1" id="KW-0805">Transcription regulation</keyword>
<dbReference type="InterPro" id="IPR016032">
    <property type="entry name" value="Sig_transdc_resp-reg_C-effctor"/>
</dbReference>
<dbReference type="GO" id="GO:0016987">
    <property type="term" value="F:sigma factor activity"/>
    <property type="evidence" value="ECO:0007669"/>
    <property type="project" value="InterPro"/>
</dbReference>
<dbReference type="Proteomes" id="UP000238338">
    <property type="component" value="Unassembled WGS sequence"/>
</dbReference>